<protein>
    <submittedName>
        <fullName evidence="1">Uncharacterized protein</fullName>
    </submittedName>
</protein>
<evidence type="ECO:0000313" key="1">
    <source>
        <dbReference type="EMBL" id="OAJ52225.1"/>
    </source>
</evidence>
<evidence type="ECO:0000313" key="4">
    <source>
        <dbReference type="Proteomes" id="UP000078116"/>
    </source>
</evidence>
<dbReference type="EMBL" id="LXJZ01000020">
    <property type="protein sequence ID" value="OAJ63586.1"/>
    <property type="molecule type" value="Genomic_DNA"/>
</dbReference>
<gene>
    <name evidence="2" type="ORF">A6V36_18710</name>
    <name evidence="1" type="ORF">A6V37_10890</name>
</gene>
<accession>A0A1A9MWK4</accession>
<comment type="caution">
    <text evidence="1">The sequence shown here is derived from an EMBL/GenBank/DDBJ whole genome shotgun (WGS) entry which is preliminary data.</text>
</comment>
<evidence type="ECO:0000313" key="3">
    <source>
        <dbReference type="Proteomes" id="UP000077961"/>
    </source>
</evidence>
<dbReference type="AlphaFoldDB" id="A0A1A9MWK4"/>
<dbReference type="STRING" id="1462993.A6V36_18710"/>
<dbReference type="Proteomes" id="UP000078116">
    <property type="component" value="Unassembled WGS sequence"/>
</dbReference>
<proteinExistence type="predicted"/>
<reference evidence="3 4" key="1">
    <citation type="submission" date="2016-04" db="EMBL/GenBank/DDBJ databases">
        <title>Reclassification of Paraburkholderia panaciterrae (Farh et al. 2015) Dobritsa &amp; Samadpour 2016 as a later homotypic synonym of Paraburkholderia ginsengiterrae (Farh et al. 2015) Dobritsa &amp; Samadpour 2016.</title>
        <authorList>
            <person name="Dobritsa A.P."/>
            <person name="Kutumbaka K."/>
            <person name="Samadpour M."/>
        </authorList>
    </citation>
    <scope>NUCLEOTIDE SEQUENCE [LARGE SCALE GENOMIC DNA]</scope>
    <source>
        <strain evidence="1 4">DCY85</strain>
        <strain evidence="2 3">DCY85-1</strain>
    </source>
</reference>
<organism evidence="1 4">
    <name type="scientific">Paraburkholderia ginsengiterrae</name>
    <dbReference type="NCBI Taxonomy" id="1462993"/>
    <lineage>
        <taxon>Bacteria</taxon>
        <taxon>Pseudomonadati</taxon>
        <taxon>Pseudomonadota</taxon>
        <taxon>Betaproteobacteria</taxon>
        <taxon>Burkholderiales</taxon>
        <taxon>Burkholderiaceae</taxon>
        <taxon>Paraburkholderia</taxon>
    </lineage>
</organism>
<dbReference type="EMBL" id="LXKA01000382">
    <property type="protein sequence ID" value="OAJ52225.1"/>
    <property type="molecule type" value="Genomic_DNA"/>
</dbReference>
<sequence length="241" mass="25290">MCIALATSALAQSNNEVVTAVYEGTLGSQRIGMTLIVKDGQLIPDSHYFYNKHLTDIPLTGTAGRSLTLKEPGGGTFTLHFEGNGSNGNAPLAFENSIGLSGSWTGPDSKTYPVALAGGGGPGPAAPPDTRRYQDVTDKSDTAFEAQAQGFYKAVLTGDRAAAARYVSFPLRVNFSPTRHVQIKTPTELNAQWSKIFNAAWLKKAADAAPHDMPVIRGQAMLGNGLAFFGSSGAEVINAGS</sequence>
<name>A0A1A9MWK4_9BURK</name>
<evidence type="ECO:0000313" key="2">
    <source>
        <dbReference type="EMBL" id="OAJ63586.1"/>
    </source>
</evidence>
<dbReference type="Proteomes" id="UP000077961">
    <property type="component" value="Unassembled WGS sequence"/>
</dbReference>
<keyword evidence="3" id="KW-1185">Reference proteome</keyword>